<dbReference type="Proteomes" id="UP001151760">
    <property type="component" value="Unassembled WGS sequence"/>
</dbReference>
<protein>
    <submittedName>
        <fullName evidence="2">Ribonuclease H-like domain-containing protein</fullName>
    </submittedName>
</protein>
<gene>
    <name evidence="2" type="ORF">Tco_1068430</name>
</gene>
<reference evidence="2" key="2">
    <citation type="submission" date="2022-01" db="EMBL/GenBank/DDBJ databases">
        <authorList>
            <person name="Yamashiro T."/>
            <person name="Shiraishi A."/>
            <person name="Satake H."/>
            <person name="Nakayama K."/>
        </authorList>
    </citation>
    <scope>NUCLEOTIDE SEQUENCE</scope>
</reference>
<organism evidence="2 3">
    <name type="scientific">Tanacetum coccineum</name>
    <dbReference type="NCBI Taxonomy" id="301880"/>
    <lineage>
        <taxon>Eukaryota</taxon>
        <taxon>Viridiplantae</taxon>
        <taxon>Streptophyta</taxon>
        <taxon>Embryophyta</taxon>
        <taxon>Tracheophyta</taxon>
        <taxon>Spermatophyta</taxon>
        <taxon>Magnoliopsida</taxon>
        <taxon>eudicotyledons</taxon>
        <taxon>Gunneridae</taxon>
        <taxon>Pentapetalae</taxon>
        <taxon>asterids</taxon>
        <taxon>campanulids</taxon>
        <taxon>Asterales</taxon>
        <taxon>Asteraceae</taxon>
        <taxon>Asteroideae</taxon>
        <taxon>Anthemideae</taxon>
        <taxon>Anthemidinae</taxon>
        <taxon>Tanacetum</taxon>
    </lineage>
</organism>
<dbReference type="InterPro" id="IPR013103">
    <property type="entry name" value="RVT_2"/>
</dbReference>
<evidence type="ECO:0000313" key="2">
    <source>
        <dbReference type="EMBL" id="GJT86713.1"/>
    </source>
</evidence>
<comment type="caution">
    <text evidence="2">The sequence shown here is derived from an EMBL/GenBank/DDBJ whole genome shotgun (WGS) entry which is preliminary data.</text>
</comment>
<sequence>MSELEDIVYLDDDKDVGAEAGMNNLDAFMRVSPIPTTRVNKDHPVEQIIRDLNSAPQTRRMTNNLKEHARLVAQGYTQEEGIEYDEVFAPVARIEAIRLFLAYASFKDFVVYQMDAKSTFLYGKIEKEVYVCQPSGFEDLDFSDSRGKIDKTLFIRRDKSDILLVQVYVDDIIFGSTKKSLCTEFEKMMHKKFQMSSMGELTFFLELQVKQKDDGIIICQDKYVTEILKKFGFTDVKTATTPMETQKALLKDKDGEEVDCKKQTVVVNSTTEAEYLLQVAVAKRPKKKDTKVPQPSDPTNVANKAVNEEIDDSLARAATAATGLDVEQDRDMFDVNDLPSEKVFVAEQGVPDNLSESITTTTIPSKDKGKCIMVEEPAKIKKKDQISFDEQEAIRIQAEFDEEERLAREKDEANIALTEEWNDIHAKIKANHKKGIRKEEQATYKSSTKEYYVYLPEEYARMEPSKTKRNKPLPNIQEIPLNKAMKRVNTFVAMDTKLVKGSEVRNGAEITQEGIVPDEEEVAVDAIPLATKPPSIVDFKILKEGKINYFQIIRADGSSNWPEEDYERVLWGDLKTMFKPHVEELVWRNL</sequence>
<evidence type="ECO:0000313" key="3">
    <source>
        <dbReference type="Proteomes" id="UP001151760"/>
    </source>
</evidence>
<keyword evidence="3" id="KW-1185">Reference proteome</keyword>
<dbReference type="Pfam" id="PF07727">
    <property type="entry name" value="RVT_2"/>
    <property type="match status" value="1"/>
</dbReference>
<feature type="domain" description="Reverse transcriptase Ty1/copia-type" evidence="1">
    <location>
        <begin position="64"/>
        <end position="153"/>
    </location>
</feature>
<reference evidence="2" key="1">
    <citation type="journal article" date="2022" name="Int. J. Mol. Sci.">
        <title>Draft Genome of Tanacetum Coccineum: Genomic Comparison of Closely Related Tanacetum-Family Plants.</title>
        <authorList>
            <person name="Yamashiro T."/>
            <person name="Shiraishi A."/>
            <person name="Nakayama K."/>
            <person name="Satake H."/>
        </authorList>
    </citation>
    <scope>NUCLEOTIDE SEQUENCE</scope>
</reference>
<dbReference type="EMBL" id="BQNB010019572">
    <property type="protein sequence ID" value="GJT86713.1"/>
    <property type="molecule type" value="Genomic_DNA"/>
</dbReference>
<name>A0ABQ5HFP9_9ASTR</name>
<evidence type="ECO:0000259" key="1">
    <source>
        <dbReference type="Pfam" id="PF07727"/>
    </source>
</evidence>
<accession>A0ABQ5HFP9</accession>
<proteinExistence type="predicted"/>